<evidence type="ECO:0000259" key="1">
    <source>
        <dbReference type="SMART" id="SM01360"/>
    </source>
</evidence>
<proteinExistence type="predicted"/>
<dbReference type="InterPro" id="IPR051802">
    <property type="entry name" value="YfhM-like"/>
</dbReference>
<dbReference type="InterPro" id="IPR001599">
    <property type="entry name" value="Macroglobln_a2"/>
</dbReference>
<dbReference type="InterPro" id="IPR008969">
    <property type="entry name" value="CarboxyPept-like_regulatory"/>
</dbReference>
<dbReference type="Gene3D" id="2.170.130.10">
    <property type="entry name" value="TonB-dependent receptor, plug domain"/>
    <property type="match status" value="1"/>
</dbReference>
<dbReference type="SMART" id="SM01360">
    <property type="entry name" value="A2M"/>
    <property type="match status" value="1"/>
</dbReference>
<dbReference type="InterPro" id="IPR008930">
    <property type="entry name" value="Terpenoid_cyclase/PrenylTrfase"/>
</dbReference>
<dbReference type="EMBL" id="BMYF01000003">
    <property type="protein sequence ID" value="GHB28220.1"/>
    <property type="molecule type" value="Genomic_DNA"/>
</dbReference>
<evidence type="ECO:0000313" key="3">
    <source>
        <dbReference type="Proteomes" id="UP000642809"/>
    </source>
</evidence>
<dbReference type="SUPFAM" id="SSF49464">
    <property type="entry name" value="Carboxypeptidase regulatory domain-like"/>
    <property type="match status" value="1"/>
</dbReference>
<sequence>MGGSEPIFLGELQAYRKGAFEYQFLLQDSLDLRLDKSYRIELRDAKDRSLIDNRFYYEAYELNKIALQLQTTKHHHQQDENLSINISAKDDNGLLIKDGRIQAVISPNQPISYHQSVLFIPDTLAVIEQKLLPDRPTQLTIDPKNFPAADFTYTIDVKLLTADNEARQDQVQVTYKHFGDPFEMEMGMDTIIFKANGSFVNPIKSATIVGLDKFGNEVAIVEGELPLKTPIHTHFSHYRISSDQYSQTFSLSEEIPLVQVYTERTPHQLQLLVRNPRQLPVNYHLFKKNKLIESGYDTDLAISRKTSSRQNHYININYLWAGEMVKATYGVPLRKKKLTIQLEEPNIITPGQESTINLQVTDYKNNPVPDVDVTAFALTKKFNYSPPSVPSFEKSRSGKTFINSFNSQPKKLQQVTQQLDLRTWQVLAHIDSIEYYKFLFPQEKRYEHHAMDPDSITQFAPFLFINGQPQSAAIIYIDNVPVYFDWNSIQSPYSFPVNPGKHQVKIRTSDYLVTLNDLEFKKGFKTIFSIDLETYKGPLEKITMEKHLTEQEKRSLYPYIFPLKNIPTERFAYLKKGNQIHFLGIPGTQYGKRILSGPIAGTYTYQLLGGYNHTLLHEPAMEYEFQASVVKMREIKTAEFPRHLNASQHIFPLQDFAWSENRLEQLWERYLQEKRRQNIQYRYPYNNRDHKGRLIVAGISENSDEATPPITTVLRHKEDASKVWVFPGSSTVFSNLAPGFYEMTQFYQGMKYLYRDSIEVKNNGLNYLRLRFFSLEEKDEFSSNVAQTLVQYVFNKNLSISEEQKLVSELNRSYFSKYPYSGPGKMVSGYVFDHSDLQPLPGALIQIKGTNYGTATDINGYFSLTVPYTSHELIITFIGFSPEEVSVFKERNLNIYLKEDTQALEEIIITGYGGQERRQEAMSNAISYEEALVVPIDISSSLYGSVQGIAVSPKQVIIRGTASKGQGVPPLIILNGSVFLGDFSSISPDEISSMEWLESKEAIARFGQAGSNGAIILMTSEAVSVGIKNDPSYLSEELWGESLKKKVSIRQNFSDAAFWQPKLRTDKDGKASFKIQFPDDITAWQSFYLAMGNQKRTGQTQGSIKAMLPLAAQLSVPRFLIQGDSSWVIGKTINYLPSPSEVTRSFSVDGLQQELPAISVAQIQLDSLLIIAENSLSIEYSLQRAETSYEDGELREIPVFPKGLETAKGHFAILENDTVVSIQKDPNLPFGTLYLHSDLQSILAEEISFVHTYKYDCNEQLASKLKALLAAKSLAKLKDESFQQDTEIERIIKQLEKTQGKNGFWGWWEHSTSNLWITQHVLEALFQAKEEGYSLKINQKDLEASLIWQLEYAEEWTEKLQIGNALLVMGATFDTLDWVNKLETSSQSTLMERIRLMELKSRLDIPFDVAELLQYERKSILGNSYFGAGEYGFNIVHNDIQHTILAYKIIQRLRPDEKRLLASTRNYLLEKRGSFGWANTFESAQIIENLMQELPTLTGESGSSIQLVSDTKNELLELSKNTTITDEGEIKLIKTGPTPVYYSYYERYWESNPIKSAGVFEIATTDANGNQAYWKAGEEIEIQVEVKVKEDASFVMINVPIPGSCSYAEKKSNHWVESHREYFPEQTAIFCEKLPKGNYTFSISLIPRFEGTYTLNPATIELMYFPSIQSNEEIKKVKVGAYE</sequence>
<dbReference type="Pfam" id="PF17973">
    <property type="entry name" value="bMG10"/>
    <property type="match status" value="1"/>
</dbReference>
<gene>
    <name evidence="2" type="ORF">GCM10008106_06000</name>
</gene>
<evidence type="ECO:0000313" key="2">
    <source>
        <dbReference type="EMBL" id="GHB28220.1"/>
    </source>
</evidence>
<reference evidence="2" key="2">
    <citation type="submission" date="2020-09" db="EMBL/GenBank/DDBJ databases">
        <authorList>
            <person name="Sun Q."/>
            <person name="Kim S."/>
        </authorList>
    </citation>
    <scope>NUCLEOTIDE SEQUENCE</scope>
    <source>
        <strain evidence="2">KCTC 23224</strain>
    </source>
</reference>
<dbReference type="Gene3D" id="1.50.10.20">
    <property type="match status" value="1"/>
</dbReference>
<dbReference type="InterPro" id="IPR041246">
    <property type="entry name" value="Bact_MG10"/>
</dbReference>
<dbReference type="Proteomes" id="UP000642809">
    <property type="component" value="Unassembled WGS sequence"/>
</dbReference>
<dbReference type="CDD" id="cd00688">
    <property type="entry name" value="ISOPREN_C2_like"/>
    <property type="match status" value="1"/>
</dbReference>
<dbReference type="GO" id="GO:0004866">
    <property type="term" value="F:endopeptidase inhibitor activity"/>
    <property type="evidence" value="ECO:0007669"/>
    <property type="project" value="InterPro"/>
</dbReference>
<accession>A0A8J3G4A7</accession>
<dbReference type="Pfam" id="PF00207">
    <property type="entry name" value="A2M"/>
    <property type="match status" value="1"/>
</dbReference>
<keyword evidence="3" id="KW-1185">Reference proteome</keyword>
<reference evidence="2" key="1">
    <citation type="journal article" date="2014" name="Int. J. Syst. Evol. Microbiol.">
        <title>Complete genome sequence of Corynebacterium casei LMG S-19264T (=DSM 44701T), isolated from a smear-ripened cheese.</title>
        <authorList>
            <consortium name="US DOE Joint Genome Institute (JGI-PGF)"/>
            <person name="Walter F."/>
            <person name="Albersmeier A."/>
            <person name="Kalinowski J."/>
            <person name="Ruckert C."/>
        </authorList>
    </citation>
    <scope>NUCLEOTIDE SEQUENCE</scope>
    <source>
        <strain evidence="2">KCTC 23224</strain>
    </source>
</reference>
<comment type="caution">
    <text evidence="2">The sequence shown here is derived from an EMBL/GenBank/DDBJ whole genome shotgun (WGS) entry which is preliminary data.</text>
</comment>
<feature type="domain" description="Alpha-2-macroglobulin" evidence="1">
    <location>
        <begin position="1056"/>
        <end position="1146"/>
    </location>
</feature>
<dbReference type="SUPFAM" id="SSF48239">
    <property type="entry name" value="Terpenoid cyclases/Protein prenyltransferases"/>
    <property type="match status" value="1"/>
</dbReference>
<dbReference type="PANTHER" id="PTHR40094:SF1">
    <property type="entry name" value="UBIQUITIN DOMAIN-CONTAINING PROTEIN"/>
    <property type="match status" value="1"/>
</dbReference>
<dbReference type="Gene3D" id="2.60.40.1120">
    <property type="entry name" value="Carboxypeptidase-like, regulatory domain"/>
    <property type="match status" value="1"/>
</dbReference>
<dbReference type="Pfam" id="PF13715">
    <property type="entry name" value="CarbopepD_reg_2"/>
    <property type="match status" value="1"/>
</dbReference>
<protein>
    <recommendedName>
        <fullName evidence="1">Alpha-2-macroglobulin domain-containing protein</fullName>
    </recommendedName>
</protein>
<organism evidence="2 3">
    <name type="scientific">Mongoliitalea lutea</name>
    <dbReference type="NCBI Taxonomy" id="849756"/>
    <lineage>
        <taxon>Bacteria</taxon>
        <taxon>Pseudomonadati</taxon>
        <taxon>Bacteroidota</taxon>
        <taxon>Cytophagia</taxon>
        <taxon>Cytophagales</taxon>
        <taxon>Cyclobacteriaceae</taxon>
        <taxon>Mongoliitalea</taxon>
    </lineage>
</organism>
<dbReference type="SUPFAM" id="SSF56935">
    <property type="entry name" value="Porins"/>
    <property type="match status" value="1"/>
</dbReference>
<dbReference type="InterPro" id="IPR037066">
    <property type="entry name" value="Plug_dom_sf"/>
</dbReference>
<dbReference type="PANTHER" id="PTHR40094">
    <property type="entry name" value="ALPHA-2-MACROGLOBULIN HOMOLOG"/>
    <property type="match status" value="1"/>
</dbReference>
<name>A0A8J3G4A7_9BACT</name>